<dbReference type="RefSeq" id="WP_121127027.1">
    <property type="nucleotide sequence ID" value="NZ_RBWS01000026.1"/>
</dbReference>
<evidence type="ECO:0000313" key="2">
    <source>
        <dbReference type="Proteomes" id="UP000282423"/>
    </source>
</evidence>
<sequence length="74" mass="8548">MTNWNLIRGVEGTLSAQDIRRNMLSYIIKNHPASLIQCIEKEYNIYRIDILGSDSLLFDLQGHFVKANIRKIKG</sequence>
<dbReference type="Proteomes" id="UP000282423">
    <property type="component" value="Unassembled WGS sequence"/>
</dbReference>
<gene>
    <name evidence="1" type="ORF">D7322_25610</name>
</gene>
<dbReference type="EMBL" id="RBWS01000026">
    <property type="protein sequence ID" value="RKO68774.1"/>
    <property type="molecule type" value="Genomic_DNA"/>
</dbReference>
<protein>
    <submittedName>
        <fullName evidence="1">Uncharacterized protein</fullName>
    </submittedName>
</protein>
<evidence type="ECO:0000313" key="1">
    <source>
        <dbReference type="EMBL" id="RKO68774.1"/>
    </source>
</evidence>
<dbReference type="SUPFAM" id="SSF160574">
    <property type="entry name" value="BT0923-like"/>
    <property type="match status" value="1"/>
</dbReference>
<organism evidence="1 2">
    <name type="scientific">Sphingobacterium puteale</name>
    <dbReference type="NCBI Taxonomy" id="2420510"/>
    <lineage>
        <taxon>Bacteria</taxon>
        <taxon>Pseudomonadati</taxon>
        <taxon>Bacteroidota</taxon>
        <taxon>Sphingobacteriia</taxon>
        <taxon>Sphingobacteriales</taxon>
        <taxon>Sphingobacteriaceae</taxon>
        <taxon>Sphingobacterium</taxon>
    </lineage>
</organism>
<reference evidence="1 2" key="1">
    <citation type="submission" date="2018-10" db="EMBL/GenBank/DDBJ databases">
        <title>Sphingobacterium sp. M05W1-28.</title>
        <authorList>
            <person name="Cai H."/>
        </authorList>
    </citation>
    <scope>NUCLEOTIDE SEQUENCE [LARGE SCALE GENOMIC DNA]</scope>
    <source>
        <strain evidence="1 2">M05W1-28</strain>
    </source>
</reference>
<dbReference type="AlphaFoldDB" id="A0A420VR53"/>
<keyword evidence="2" id="KW-1185">Reference proteome</keyword>
<name>A0A420VR53_9SPHI</name>
<dbReference type="OrthoDB" id="711155at2"/>
<comment type="caution">
    <text evidence="1">The sequence shown here is derived from an EMBL/GenBank/DDBJ whole genome shotgun (WGS) entry which is preliminary data.</text>
</comment>
<accession>A0A420VR53</accession>
<proteinExistence type="predicted"/>
<dbReference type="Gene3D" id="3.40.1420.30">
    <property type="match status" value="1"/>
</dbReference>